<keyword evidence="1" id="KW-0812">Transmembrane</keyword>
<proteinExistence type="predicted"/>
<dbReference type="EMBL" id="MN739837">
    <property type="protein sequence ID" value="QHT74082.1"/>
    <property type="molecule type" value="Genomic_DNA"/>
</dbReference>
<organism evidence="2">
    <name type="scientific">viral metagenome</name>
    <dbReference type="NCBI Taxonomy" id="1070528"/>
    <lineage>
        <taxon>unclassified sequences</taxon>
        <taxon>metagenomes</taxon>
        <taxon>organismal metagenomes</taxon>
    </lineage>
</organism>
<sequence>MSVLWSIFFGCLTIINLIFVVYSYIMNDLLTGNCLMWVLIILLIITIRICVNTYYQNKIQKLIRINNNLREEHIIMQLADRQIEIGQRNGRV</sequence>
<feature type="transmembrane region" description="Helical" evidence="1">
    <location>
        <begin position="7"/>
        <end position="25"/>
    </location>
</feature>
<protein>
    <submittedName>
        <fullName evidence="2">Uncharacterized protein</fullName>
    </submittedName>
</protein>
<evidence type="ECO:0000313" key="2">
    <source>
        <dbReference type="EMBL" id="QHT74082.1"/>
    </source>
</evidence>
<name>A0A6C0H0N3_9ZZZZ</name>
<keyword evidence="1" id="KW-0472">Membrane</keyword>
<feature type="transmembrane region" description="Helical" evidence="1">
    <location>
        <begin position="37"/>
        <end position="55"/>
    </location>
</feature>
<reference evidence="2" key="1">
    <citation type="journal article" date="2020" name="Nature">
        <title>Giant virus diversity and host interactions through global metagenomics.</title>
        <authorList>
            <person name="Schulz F."/>
            <person name="Roux S."/>
            <person name="Paez-Espino D."/>
            <person name="Jungbluth S."/>
            <person name="Walsh D.A."/>
            <person name="Denef V.J."/>
            <person name="McMahon K.D."/>
            <person name="Konstantinidis K.T."/>
            <person name="Eloe-Fadrosh E.A."/>
            <person name="Kyrpides N.C."/>
            <person name="Woyke T."/>
        </authorList>
    </citation>
    <scope>NUCLEOTIDE SEQUENCE</scope>
    <source>
        <strain evidence="2">GVMAG-M-3300023179-4</strain>
    </source>
</reference>
<keyword evidence="1" id="KW-1133">Transmembrane helix</keyword>
<evidence type="ECO:0000256" key="1">
    <source>
        <dbReference type="SAM" id="Phobius"/>
    </source>
</evidence>
<accession>A0A6C0H0N3</accession>
<dbReference type="AlphaFoldDB" id="A0A6C0H0N3"/>